<evidence type="ECO:0008006" key="3">
    <source>
        <dbReference type="Google" id="ProtNLM"/>
    </source>
</evidence>
<dbReference type="RefSeq" id="WP_026746511.1">
    <property type="nucleotide sequence ID" value="NZ_AP019823.1"/>
</dbReference>
<evidence type="ECO:0000313" key="2">
    <source>
        <dbReference type="Proteomes" id="UP000321892"/>
    </source>
</evidence>
<accession>A0A510JGF6</accession>
<reference evidence="1 2" key="1">
    <citation type="submission" date="2019-07" db="EMBL/GenBank/DDBJ databases">
        <title>Complete Genome Sequence of Leptotrichia hofstadii Strain JCM16775.</title>
        <authorList>
            <person name="Watanabe S."/>
            <person name="Cui L."/>
        </authorList>
    </citation>
    <scope>NUCLEOTIDE SEQUENCE [LARGE SCALE GENOMIC DNA]</scope>
    <source>
        <strain evidence="1 2">JCM16775</strain>
    </source>
</reference>
<dbReference type="Proteomes" id="UP000321892">
    <property type="component" value="Chromosome"/>
</dbReference>
<keyword evidence="2" id="KW-1185">Reference proteome</keyword>
<dbReference type="OrthoDB" id="291334at2"/>
<gene>
    <name evidence="1" type="ORF">JCM16775_1058</name>
</gene>
<dbReference type="EMBL" id="AP019823">
    <property type="protein sequence ID" value="BBM38350.1"/>
    <property type="molecule type" value="Genomic_DNA"/>
</dbReference>
<dbReference type="AlphaFoldDB" id="A0A510JGF6"/>
<dbReference type="Pfam" id="PF10042">
    <property type="entry name" value="DUF2278"/>
    <property type="match status" value="1"/>
</dbReference>
<dbReference type="InterPro" id="IPR019268">
    <property type="entry name" value="DUF2278"/>
</dbReference>
<evidence type="ECO:0000313" key="1">
    <source>
        <dbReference type="EMBL" id="BBM38350.1"/>
    </source>
</evidence>
<dbReference type="KEGG" id="lhf:JCM16775_1058"/>
<name>A0A510JGF6_9FUSO</name>
<proteinExistence type="predicted"/>
<organism evidence="1 2">
    <name type="scientific">Leptotrichia hofstadii</name>
    <dbReference type="NCBI Taxonomy" id="157688"/>
    <lineage>
        <taxon>Bacteria</taxon>
        <taxon>Fusobacteriati</taxon>
        <taxon>Fusobacteriota</taxon>
        <taxon>Fusobacteriia</taxon>
        <taxon>Fusobacteriales</taxon>
        <taxon>Leptotrichiaceae</taxon>
        <taxon>Leptotrichia</taxon>
    </lineage>
</organism>
<sequence length="202" mass="23731">MEKYVMFRGKVIDKWYDFDKRAHYHIVAMDDEGKRFDLAVNIGSIYEKMNEIVSSNLKVYYDENYNCRKRIVRKMLSQKNGITECHKGLYLDYIRMKLFPHEKMIQMKGFDVTSIYLTGIIEKNVVQAMNNDDFEVIAFGRLYANGKGLHDIHMNQGSVDKFRKNDASYSDGGLFFRNRRDNKITVVFIAFITQSLNMPESV</sequence>
<protein>
    <recommendedName>
        <fullName evidence="3">DUF2278 domain-containing protein</fullName>
    </recommendedName>
</protein>